<dbReference type="InterPro" id="IPR036653">
    <property type="entry name" value="CinA-like_C"/>
</dbReference>
<evidence type="ECO:0000313" key="2">
    <source>
        <dbReference type="EMBL" id="VAX33926.1"/>
    </source>
</evidence>
<dbReference type="Gene3D" id="3.90.950.20">
    <property type="entry name" value="CinA-like"/>
    <property type="match status" value="1"/>
</dbReference>
<name>A0A3B1CTL0_9ZZZZ</name>
<dbReference type="SUPFAM" id="SSF142433">
    <property type="entry name" value="CinA-like"/>
    <property type="match status" value="1"/>
</dbReference>
<protein>
    <recommendedName>
        <fullName evidence="1">CinA C-terminal domain-containing protein</fullName>
    </recommendedName>
</protein>
<dbReference type="Pfam" id="PF02464">
    <property type="entry name" value="CinA"/>
    <property type="match status" value="1"/>
</dbReference>
<evidence type="ECO:0000259" key="1">
    <source>
        <dbReference type="Pfam" id="PF02464"/>
    </source>
</evidence>
<reference evidence="2" key="1">
    <citation type="submission" date="2018-06" db="EMBL/GenBank/DDBJ databases">
        <authorList>
            <person name="Zhirakovskaya E."/>
        </authorList>
    </citation>
    <scope>NUCLEOTIDE SEQUENCE</scope>
</reference>
<dbReference type="EMBL" id="UOGI01000222">
    <property type="protein sequence ID" value="VAX33926.1"/>
    <property type="molecule type" value="Genomic_DNA"/>
</dbReference>
<sequence length="118" mass="12534">GASAFFEAGVVTYSIKSKERILGVSREIISTHGVVSEETAKDMAEKVRQLTGTECSISTTGNLGPDVLEDKEAGLVYMAVSTGPQTLSREMRFTGDRGEIKESAALAALKLLLKVVKG</sequence>
<proteinExistence type="predicted"/>
<organism evidence="2">
    <name type="scientific">hydrothermal vent metagenome</name>
    <dbReference type="NCBI Taxonomy" id="652676"/>
    <lineage>
        <taxon>unclassified sequences</taxon>
        <taxon>metagenomes</taxon>
        <taxon>ecological metagenomes</taxon>
    </lineage>
</organism>
<feature type="domain" description="CinA C-terminal" evidence="1">
    <location>
        <begin position="1"/>
        <end position="115"/>
    </location>
</feature>
<gene>
    <name evidence="2" type="ORF">MNBD_NITROSPIRAE03-962</name>
</gene>
<dbReference type="InterPro" id="IPR008136">
    <property type="entry name" value="CinA_C"/>
</dbReference>
<accession>A0A3B1CTL0</accession>
<dbReference type="NCBIfam" id="TIGR00199">
    <property type="entry name" value="PncC_domain"/>
    <property type="match status" value="1"/>
</dbReference>
<dbReference type="AlphaFoldDB" id="A0A3B1CTL0"/>
<feature type="non-terminal residue" evidence="2">
    <location>
        <position position="1"/>
    </location>
</feature>